<dbReference type="OrthoDB" id="7933877at2"/>
<gene>
    <name evidence="2" type="ORF">W911_02455</name>
</gene>
<evidence type="ECO:0008006" key="4">
    <source>
        <dbReference type="Google" id="ProtNLM"/>
    </source>
</evidence>
<dbReference type="KEGG" id="hni:W911_02455"/>
<name>V5SIV0_9HYPH</name>
<keyword evidence="3" id="KW-1185">Reference proteome</keyword>
<dbReference type="STRING" id="1029756.W911_02455"/>
<evidence type="ECO:0000313" key="2">
    <source>
        <dbReference type="EMBL" id="AHB49854.1"/>
    </source>
</evidence>
<evidence type="ECO:0000313" key="3">
    <source>
        <dbReference type="Proteomes" id="UP000018542"/>
    </source>
</evidence>
<dbReference type="AlphaFoldDB" id="V5SIV0"/>
<keyword evidence="1" id="KW-0732">Signal</keyword>
<proteinExistence type="predicted"/>
<evidence type="ECO:0000256" key="1">
    <source>
        <dbReference type="SAM" id="SignalP"/>
    </source>
</evidence>
<feature type="chain" id="PRO_5004740733" description="Twin-arginine translocation pathway signal" evidence="1">
    <location>
        <begin position="24"/>
        <end position="126"/>
    </location>
</feature>
<reference evidence="2 3" key="1">
    <citation type="journal article" date="2014" name="Genome Announc.">
        <title>Complete Genome Sequence of Hyphomicrobium nitrativorans Strain NL23, a Denitrifying Bacterium Isolated from Biofilm of a Methanol-Fed Denitrification System Treating Seawater at the Montreal Biodome.</title>
        <authorList>
            <person name="Martineau C."/>
            <person name="Villeneuve C."/>
            <person name="Mauffrey F."/>
            <person name="Villemur R."/>
        </authorList>
    </citation>
    <scope>NUCLEOTIDE SEQUENCE [LARGE SCALE GENOMIC DNA]</scope>
    <source>
        <strain evidence="2">NL23</strain>
    </source>
</reference>
<organism evidence="2 3">
    <name type="scientific">Hyphomicrobium nitrativorans NL23</name>
    <dbReference type="NCBI Taxonomy" id="1029756"/>
    <lineage>
        <taxon>Bacteria</taxon>
        <taxon>Pseudomonadati</taxon>
        <taxon>Pseudomonadota</taxon>
        <taxon>Alphaproteobacteria</taxon>
        <taxon>Hyphomicrobiales</taxon>
        <taxon>Hyphomicrobiaceae</taxon>
        <taxon>Hyphomicrobium</taxon>
    </lineage>
</organism>
<dbReference type="HOGENOM" id="CLU_1978483_0_0_5"/>
<dbReference type="PATRIC" id="fig|1029756.8.peg.522"/>
<dbReference type="Proteomes" id="UP000018542">
    <property type="component" value="Chromosome"/>
</dbReference>
<sequence>MRFHRVRIGAVALGLAAGLPGCANVFSMSEAERAGHQSDGTYIPSVAEEQLACRQLRERIDALDSHIATFPERAAREEQSRPRTLGAAFGRMFGGDGGGLKAVEDHKKTTAERAGLAGLYARKDCI</sequence>
<protein>
    <recommendedName>
        <fullName evidence="4">Twin-arginine translocation pathway signal</fullName>
    </recommendedName>
</protein>
<dbReference type="RefSeq" id="WP_023785918.1">
    <property type="nucleotide sequence ID" value="NC_022997.1"/>
</dbReference>
<feature type="signal peptide" evidence="1">
    <location>
        <begin position="1"/>
        <end position="23"/>
    </location>
</feature>
<accession>V5SIV0</accession>
<dbReference type="EMBL" id="CP006912">
    <property type="protein sequence ID" value="AHB49854.1"/>
    <property type="molecule type" value="Genomic_DNA"/>
</dbReference>